<evidence type="ECO:0000313" key="3">
    <source>
        <dbReference type="Proteomes" id="UP001470230"/>
    </source>
</evidence>
<comment type="caution">
    <text evidence="2">The sequence shown here is derived from an EMBL/GenBank/DDBJ whole genome shotgun (WGS) entry which is preliminary data.</text>
</comment>
<protein>
    <recommendedName>
        <fullName evidence="4">BTB domain-containing protein</fullName>
    </recommendedName>
</protein>
<accession>A0ABR2HVB6</accession>
<sequence>MDNKSYLKLSESSIRKVPLCTYDEFIFIVNGKEFKTSRIISDLLSPKICKLHLNDPTISQYIINTKHQGDFSQILRLVNFERQDFSYDDIHFIKEILENLNNESIIYQKAPIKITTQNIFDLLSKHQKIPDFFSEQIDDEIDFLSSHFDELFEYSEQYQKLQLLNLDIIERIINNPKLRLVDEDQLLAVINYLYSIDSTFSILYEYVEFKTASANSMKEFINVFDINDINASTWKSLSKRLEKEVKERKSATNHYLKLLQKESPSNEQSNVKHPSVDPFSIFENQRSDDDPFAVRDLHENDPFNDGMQNVDDPFADGMHNENDPFADSSASSDDPFAAIMNHPNDPFSISAM</sequence>
<evidence type="ECO:0000313" key="2">
    <source>
        <dbReference type="EMBL" id="KAK8853001.1"/>
    </source>
</evidence>
<gene>
    <name evidence="2" type="ORF">M9Y10_017999</name>
</gene>
<evidence type="ECO:0008006" key="4">
    <source>
        <dbReference type="Google" id="ProtNLM"/>
    </source>
</evidence>
<dbReference type="Proteomes" id="UP001470230">
    <property type="component" value="Unassembled WGS sequence"/>
</dbReference>
<feature type="compositionally biased region" description="Low complexity" evidence="1">
    <location>
        <begin position="323"/>
        <end position="338"/>
    </location>
</feature>
<feature type="region of interest" description="Disordered" evidence="1">
    <location>
        <begin position="261"/>
        <end position="280"/>
    </location>
</feature>
<reference evidence="2 3" key="1">
    <citation type="submission" date="2024-04" db="EMBL/GenBank/DDBJ databases">
        <title>Tritrichomonas musculus Genome.</title>
        <authorList>
            <person name="Alves-Ferreira E."/>
            <person name="Grigg M."/>
            <person name="Lorenzi H."/>
            <person name="Galac M."/>
        </authorList>
    </citation>
    <scope>NUCLEOTIDE SEQUENCE [LARGE SCALE GENOMIC DNA]</scope>
    <source>
        <strain evidence="2 3">EAF2021</strain>
    </source>
</reference>
<proteinExistence type="predicted"/>
<feature type="compositionally biased region" description="Polar residues" evidence="1">
    <location>
        <begin position="262"/>
        <end position="272"/>
    </location>
</feature>
<keyword evidence="3" id="KW-1185">Reference proteome</keyword>
<dbReference type="EMBL" id="JAPFFF010000023">
    <property type="protein sequence ID" value="KAK8853001.1"/>
    <property type="molecule type" value="Genomic_DNA"/>
</dbReference>
<evidence type="ECO:0000256" key="1">
    <source>
        <dbReference type="SAM" id="MobiDB-lite"/>
    </source>
</evidence>
<feature type="region of interest" description="Disordered" evidence="1">
    <location>
        <begin position="310"/>
        <end position="352"/>
    </location>
</feature>
<organism evidence="2 3">
    <name type="scientific">Tritrichomonas musculus</name>
    <dbReference type="NCBI Taxonomy" id="1915356"/>
    <lineage>
        <taxon>Eukaryota</taxon>
        <taxon>Metamonada</taxon>
        <taxon>Parabasalia</taxon>
        <taxon>Tritrichomonadida</taxon>
        <taxon>Tritrichomonadidae</taxon>
        <taxon>Tritrichomonas</taxon>
    </lineage>
</organism>
<name>A0ABR2HVB6_9EUKA</name>